<dbReference type="Pfam" id="PF07992">
    <property type="entry name" value="Pyr_redox_2"/>
    <property type="match status" value="1"/>
</dbReference>
<accession>A0A7R9KZ56</accession>
<dbReference type="AlphaFoldDB" id="A0A7R9KZ56"/>
<evidence type="ECO:0000313" key="3">
    <source>
        <dbReference type="Proteomes" id="UP000759131"/>
    </source>
</evidence>
<dbReference type="SUPFAM" id="SSF51905">
    <property type="entry name" value="FAD/NAD(P)-binding domain"/>
    <property type="match status" value="2"/>
</dbReference>
<organism evidence="2">
    <name type="scientific">Medioppia subpectinata</name>
    <dbReference type="NCBI Taxonomy" id="1979941"/>
    <lineage>
        <taxon>Eukaryota</taxon>
        <taxon>Metazoa</taxon>
        <taxon>Ecdysozoa</taxon>
        <taxon>Arthropoda</taxon>
        <taxon>Chelicerata</taxon>
        <taxon>Arachnida</taxon>
        <taxon>Acari</taxon>
        <taxon>Acariformes</taxon>
        <taxon>Sarcoptiformes</taxon>
        <taxon>Oribatida</taxon>
        <taxon>Brachypylina</taxon>
        <taxon>Oppioidea</taxon>
        <taxon>Oppiidae</taxon>
        <taxon>Medioppia</taxon>
    </lineage>
</organism>
<feature type="domain" description="FAD/NAD(P)-binding" evidence="1">
    <location>
        <begin position="109"/>
        <end position="428"/>
    </location>
</feature>
<evidence type="ECO:0000259" key="1">
    <source>
        <dbReference type="Pfam" id="PF07992"/>
    </source>
</evidence>
<name>A0A7R9KZ56_9ACAR</name>
<keyword evidence="3" id="KW-1185">Reference proteome</keyword>
<dbReference type="Gene3D" id="3.50.50.60">
    <property type="entry name" value="FAD/NAD(P)-binding domain"/>
    <property type="match status" value="1"/>
</dbReference>
<sequence>MDSVIDTEVVIIGNGPSAISLSYMLSGNWPYYTSQSHPNEYLHQRLIDDNVLNKSLVEQDLELLSDGLEGRSINKVSVLFDHLQHPEADFGVENPSTLEWRHRSDRAIDHVVIGKGLPGGAWHAMNDCKEILTISLGSWMQLPDMDIREWCSEHRRESRVSLSTVANYYHNYVKTKGLMKNFKHFSSVTSLQFDEKIEKYRIDGHDSNGNDFHYTSPRVVLATGNCDRVNRLEVPGEDLPFVLHSLNELETLISESKVRPTSDPILIIGAGLSAADAVIATRFRRVPTIHAFRRHPDDPSLIFNQLPENMYPEYHCVHSKMKGKFLSNCGYEPLAMHCVKEIKANKEVLLVNMIGVDDTQLTTYVKVKVSYVLVLIGMKPNLNFIKPKSLLSELGVKKRERINPRSNPIAINTYTHESLVSPGLYAMGPIVGDNFVRFVQGGALAITHHIHHQSHPSNQTLQ</sequence>
<dbReference type="PANTHER" id="PTHR15192">
    <property type="entry name" value="PROTEIN CBG05349"/>
    <property type="match status" value="1"/>
</dbReference>
<protein>
    <recommendedName>
        <fullName evidence="1">FAD/NAD(P)-binding domain-containing protein</fullName>
    </recommendedName>
</protein>
<dbReference type="PANTHER" id="PTHR15192:SF8">
    <property type="entry name" value="FAD_NAD(P)-BINDING DOMAIN-CONTAINING PROTEIN"/>
    <property type="match status" value="1"/>
</dbReference>
<gene>
    <name evidence="2" type="ORF">OSB1V03_LOCUS12202</name>
</gene>
<dbReference type="InterPro" id="IPR023753">
    <property type="entry name" value="FAD/NAD-binding_dom"/>
</dbReference>
<proteinExistence type="predicted"/>
<dbReference type="GO" id="GO:0016491">
    <property type="term" value="F:oxidoreductase activity"/>
    <property type="evidence" value="ECO:0007669"/>
    <property type="project" value="InterPro"/>
</dbReference>
<dbReference type="InterPro" id="IPR029731">
    <property type="entry name" value="OSGIN1/2"/>
</dbReference>
<dbReference type="OrthoDB" id="412005at2759"/>
<reference evidence="2" key="1">
    <citation type="submission" date="2020-11" db="EMBL/GenBank/DDBJ databases">
        <authorList>
            <person name="Tran Van P."/>
        </authorList>
    </citation>
    <scope>NUCLEOTIDE SEQUENCE</scope>
</reference>
<dbReference type="EMBL" id="CAJPIZ010009981">
    <property type="protein sequence ID" value="CAG2112223.1"/>
    <property type="molecule type" value="Genomic_DNA"/>
</dbReference>
<dbReference type="Proteomes" id="UP000759131">
    <property type="component" value="Unassembled WGS sequence"/>
</dbReference>
<dbReference type="EMBL" id="OC864556">
    <property type="protein sequence ID" value="CAD7631793.1"/>
    <property type="molecule type" value="Genomic_DNA"/>
</dbReference>
<evidence type="ECO:0000313" key="2">
    <source>
        <dbReference type="EMBL" id="CAD7631793.1"/>
    </source>
</evidence>
<dbReference type="InterPro" id="IPR036188">
    <property type="entry name" value="FAD/NAD-bd_sf"/>
</dbReference>